<keyword evidence="9" id="KW-0325">Glycoprotein</keyword>
<accession>A0AAD7RED7</accession>
<keyword evidence="8" id="KW-0675">Receptor</keyword>
<feature type="domain" description="Fibronectin type-III" evidence="12">
    <location>
        <begin position="28"/>
        <end position="122"/>
    </location>
</feature>
<keyword evidence="5" id="KW-0677">Repeat</keyword>
<dbReference type="AlphaFoldDB" id="A0AAD7RED7"/>
<keyword evidence="14" id="KW-1185">Reference proteome</keyword>
<protein>
    <recommendedName>
        <fullName evidence="12">Fibronectin type-III domain-containing protein</fullName>
    </recommendedName>
</protein>
<evidence type="ECO:0000313" key="13">
    <source>
        <dbReference type="EMBL" id="KAJ8378550.1"/>
    </source>
</evidence>
<keyword evidence="6 10" id="KW-1133">Transmembrane helix</keyword>
<evidence type="ECO:0000256" key="11">
    <source>
        <dbReference type="SAM" id="SignalP"/>
    </source>
</evidence>
<feature type="signal peptide" evidence="11">
    <location>
        <begin position="1"/>
        <end position="23"/>
    </location>
</feature>
<sequence>MGITGHRTARFLAVLVGVCAAAAEHGLSPKLGPCVLMQSANITCSWEPAQDTPPGTSYTLQVNEMGDDDSVFDAKDCRTEQTHCHVRVLTMSALYCISVTAHHALGNASSAPLCRHGTTIVKLYAPVFSRFLGVLGQPYCLQTQWVRPSHLGLPYREVSAGVLHYQLEYTTEERVRSSVDLRTRQTELCLFSPFTLYTARIRWRYNRTAYWSDWSSAQQARTEEAAPSVALQIWRWVEPAGAGEWRRATLLWKPLARRAANGVVLGYNVSCREEGGPPETTPGECGDLRPSDTSCRLPLAPRRRSCNVSAFNAAGFSPAALIAIPAAWDTEGVEPEVRYTVSVSALYGQDVGEELAVQTYSREGAPSAGPGLHVTELGSSSVALRWEPIALGQRHGFIKNYTLYWQDTGGHAKRVFVPRDQRWYTLTGLSGRYRIYLVAHTNSGATAGQAISVDLEHGSLSVWTILCCCTLTLFTMLVVLSCLKHRERVRLYLCPKVPDPAKSSLSVWSPGVLWGDTKSLHAQDCLKPPRLASEMEPQGRGDCQHPLVVTPMLQCGLEGFDLAEGGYVTVPAPPTPGSGQSQSGVGVEAHPHTITNLSYWVSHCSYASLCVSEPALPRPATAPHDEHGRTFKSQDGLPLLRDLDTFPLLLQFLQQDAGNPRPAYPMARGRHMCRGRSVSGGSRDTASGLHTLQIGWRCGVVKGQIIAVHTTTAEPTRRHIPRREAAIETPFPIRPDFGIP</sequence>
<evidence type="ECO:0000259" key="12">
    <source>
        <dbReference type="PROSITE" id="PS50853"/>
    </source>
</evidence>
<evidence type="ECO:0000256" key="9">
    <source>
        <dbReference type="ARBA" id="ARBA00023180"/>
    </source>
</evidence>
<dbReference type="PROSITE" id="PS50853">
    <property type="entry name" value="FN3"/>
    <property type="match status" value="3"/>
</dbReference>
<evidence type="ECO:0000256" key="3">
    <source>
        <dbReference type="ARBA" id="ARBA00022692"/>
    </source>
</evidence>
<evidence type="ECO:0000256" key="10">
    <source>
        <dbReference type="SAM" id="Phobius"/>
    </source>
</evidence>
<feature type="domain" description="Fibronectin type-III" evidence="12">
    <location>
        <begin position="125"/>
        <end position="225"/>
    </location>
</feature>
<dbReference type="Proteomes" id="UP001221898">
    <property type="component" value="Unassembled WGS sequence"/>
</dbReference>
<feature type="transmembrane region" description="Helical" evidence="10">
    <location>
        <begin position="460"/>
        <end position="483"/>
    </location>
</feature>
<feature type="chain" id="PRO_5042044788" description="Fibronectin type-III domain-containing protein" evidence="11">
    <location>
        <begin position="24"/>
        <end position="740"/>
    </location>
</feature>
<evidence type="ECO:0000256" key="1">
    <source>
        <dbReference type="ARBA" id="ARBA00004479"/>
    </source>
</evidence>
<reference evidence="13" key="1">
    <citation type="journal article" date="2023" name="Science">
        <title>Genome structures resolve the early diversification of teleost fishes.</title>
        <authorList>
            <person name="Parey E."/>
            <person name="Louis A."/>
            <person name="Montfort J."/>
            <person name="Bouchez O."/>
            <person name="Roques C."/>
            <person name="Iampietro C."/>
            <person name="Lluch J."/>
            <person name="Castinel A."/>
            <person name="Donnadieu C."/>
            <person name="Desvignes T."/>
            <person name="Floi Bucao C."/>
            <person name="Jouanno E."/>
            <person name="Wen M."/>
            <person name="Mejri S."/>
            <person name="Dirks R."/>
            <person name="Jansen H."/>
            <person name="Henkel C."/>
            <person name="Chen W.J."/>
            <person name="Zahm M."/>
            <person name="Cabau C."/>
            <person name="Klopp C."/>
            <person name="Thompson A.W."/>
            <person name="Robinson-Rechavi M."/>
            <person name="Braasch I."/>
            <person name="Lecointre G."/>
            <person name="Bobe J."/>
            <person name="Postlethwait J.H."/>
            <person name="Berthelot C."/>
            <person name="Roest Crollius H."/>
            <person name="Guiguen Y."/>
        </authorList>
    </citation>
    <scope>NUCLEOTIDE SEQUENCE</scope>
    <source>
        <strain evidence="13">NC1722</strain>
    </source>
</reference>
<evidence type="ECO:0000256" key="6">
    <source>
        <dbReference type="ARBA" id="ARBA00022989"/>
    </source>
</evidence>
<evidence type="ECO:0000256" key="8">
    <source>
        <dbReference type="ARBA" id="ARBA00023170"/>
    </source>
</evidence>
<evidence type="ECO:0000256" key="7">
    <source>
        <dbReference type="ARBA" id="ARBA00023136"/>
    </source>
</evidence>
<evidence type="ECO:0000256" key="2">
    <source>
        <dbReference type="ARBA" id="ARBA00008921"/>
    </source>
</evidence>
<dbReference type="EMBL" id="JAINUG010000317">
    <property type="protein sequence ID" value="KAJ8378550.1"/>
    <property type="molecule type" value="Genomic_DNA"/>
</dbReference>
<dbReference type="Gene3D" id="2.60.40.10">
    <property type="entry name" value="Immunoglobulins"/>
    <property type="match status" value="4"/>
</dbReference>
<dbReference type="InterPro" id="IPR052672">
    <property type="entry name" value="Type1_Cytokine_Rcpt_Type2"/>
</dbReference>
<dbReference type="PANTHER" id="PTHR48423">
    <property type="entry name" value="INTERLEUKIN-27 RECEPTOR SUBUNIT ALPHA"/>
    <property type="match status" value="1"/>
</dbReference>
<dbReference type="PANTHER" id="PTHR48423:SF1">
    <property type="entry name" value="INTERLEUKIN-27 RECEPTOR SUBUNIT ALPHA"/>
    <property type="match status" value="1"/>
</dbReference>
<keyword evidence="3 10" id="KW-0812">Transmembrane</keyword>
<dbReference type="Pfam" id="PF00041">
    <property type="entry name" value="fn3"/>
    <property type="match status" value="1"/>
</dbReference>
<evidence type="ECO:0000256" key="4">
    <source>
        <dbReference type="ARBA" id="ARBA00022729"/>
    </source>
</evidence>
<dbReference type="InterPro" id="IPR003961">
    <property type="entry name" value="FN3_dom"/>
</dbReference>
<gene>
    <name evidence="13" type="ORF">AAFF_G00238550</name>
</gene>
<comment type="similarity">
    <text evidence="2">Belongs to the type I cytokine receptor family. Type 2 subfamily.</text>
</comment>
<comment type="caution">
    <text evidence="13">The sequence shown here is derived from an EMBL/GenBank/DDBJ whole genome shotgun (WGS) entry which is preliminary data.</text>
</comment>
<feature type="domain" description="Fibronectin type-III" evidence="12">
    <location>
        <begin position="368"/>
        <end position="458"/>
    </location>
</feature>
<organism evidence="13 14">
    <name type="scientific">Aldrovandia affinis</name>
    <dbReference type="NCBI Taxonomy" id="143900"/>
    <lineage>
        <taxon>Eukaryota</taxon>
        <taxon>Metazoa</taxon>
        <taxon>Chordata</taxon>
        <taxon>Craniata</taxon>
        <taxon>Vertebrata</taxon>
        <taxon>Euteleostomi</taxon>
        <taxon>Actinopterygii</taxon>
        <taxon>Neopterygii</taxon>
        <taxon>Teleostei</taxon>
        <taxon>Notacanthiformes</taxon>
        <taxon>Halosauridae</taxon>
        <taxon>Aldrovandia</taxon>
    </lineage>
</organism>
<comment type="subcellular location">
    <subcellularLocation>
        <location evidence="1">Membrane</location>
        <topology evidence="1">Single-pass type I membrane protein</topology>
    </subcellularLocation>
</comment>
<dbReference type="GO" id="GO:0005886">
    <property type="term" value="C:plasma membrane"/>
    <property type="evidence" value="ECO:0007669"/>
    <property type="project" value="UniProtKB-ARBA"/>
</dbReference>
<keyword evidence="7 10" id="KW-0472">Membrane</keyword>
<dbReference type="InterPro" id="IPR013783">
    <property type="entry name" value="Ig-like_fold"/>
</dbReference>
<dbReference type="InterPro" id="IPR036116">
    <property type="entry name" value="FN3_sf"/>
</dbReference>
<name>A0AAD7RED7_9TELE</name>
<evidence type="ECO:0000256" key="5">
    <source>
        <dbReference type="ARBA" id="ARBA00022737"/>
    </source>
</evidence>
<keyword evidence="4 11" id="KW-0732">Signal</keyword>
<dbReference type="SMART" id="SM00060">
    <property type="entry name" value="FN3"/>
    <property type="match status" value="3"/>
</dbReference>
<dbReference type="SUPFAM" id="SSF49265">
    <property type="entry name" value="Fibronectin type III"/>
    <property type="match status" value="3"/>
</dbReference>
<dbReference type="CDD" id="cd00063">
    <property type="entry name" value="FN3"/>
    <property type="match status" value="2"/>
</dbReference>
<proteinExistence type="inferred from homology"/>
<evidence type="ECO:0000313" key="14">
    <source>
        <dbReference type="Proteomes" id="UP001221898"/>
    </source>
</evidence>